<name>A0A8J6A0L1_GALPY</name>
<keyword evidence="28" id="KW-0539">Nucleus</keyword>
<dbReference type="GO" id="GO:0009893">
    <property type="term" value="P:positive regulation of metabolic process"/>
    <property type="evidence" value="ECO:0007669"/>
    <property type="project" value="UniProtKB-ARBA"/>
</dbReference>
<evidence type="ECO:0000256" key="19">
    <source>
        <dbReference type="ARBA" id="ARBA00022777"/>
    </source>
</evidence>
<comment type="catalytic activity">
    <reaction evidence="29">
        <text>L-threonyl-[protein] + ATP = O-phospho-L-threonyl-[protein] + ADP + H(+)</text>
        <dbReference type="Rhea" id="RHEA:46608"/>
        <dbReference type="Rhea" id="RHEA-COMP:11060"/>
        <dbReference type="Rhea" id="RHEA-COMP:11605"/>
        <dbReference type="ChEBI" id="CHEBI:15378"/>
        <dbReference type="ChEBI" id="CHEBI:30013"/>
        <dbReference type="ChEBI" id="CHEBI:30616"/>
        <dbReference type="ChEBI" id="CHEBI:61977"/>
        <dbReference type="ChEBI" id="CHEBI:456216"/>
        <dbReference type="EC" id="2.7.11.1"/>
    </reaction>
</comment>
<feature type="compositionally biased region" description="Polar residues" evidence="33">
    <location>
        <begin position="434"/>
        <end position="444"/>
    </location>
</feature>
<dbReference type="SUPFAM" id="SSF56112">
    <property type="entry name" value="Protein kinase-like (PK-like)"/>
    <property type="match status" value="1"/>
</dbReference>
<evidence type="ECO:0000256" key="29">
    <source>
        <dbReference type="ARBA" id="ARBA00047899"/>
    </source>
</evidence>
<evidence type="ECO:0000256" key="8">
    <source>
        <dbReference type="ARBA" id="ARBA00005843"/>
    </source>
</evidence>
<dbReference type="InterPro" id="IPR008271">
    <property type="entry name" value="Ser/Thr_kinase_AS"/>
</dbReference>
<feature type="transmembrane region" description="Helical" evidence="34">
    <location>
        <begin position="609"/>
        <end position="627"/>
    </location>
</feature>
<evidence type="ECO:0000256" key="34">
    <source>
        <dbReference type="SAM" id="Phobius"/>
    </source>
</evidence>
<evidence type="ECO:0000256" key="32">
    <source>
        <dbReference type="RuleBase" id="RU003431"/>
    </source>
</evidence>
<feature type="transmembrane region" description="Helical" evidence="34">
    <location>
        <begin position="689"/>
        <end position="709"/>
    </location>
</feature>
<evidence type="ECO:0000256" key="21">
    <source>
        <dbReference type="ARBA" id="ARBA00022842"/>
    </source>
</evidence>
<evidence type="ECO:0000256" key="1">
    <source>
        <dbReference type="ARBA" id="ARBA00001593"/>
    </source>
</evidence>
<feature type="domain" description="Guanylate cyclase" evidence="36">
    <location>
        <begin position="821"/>
        <end position="983"/>
    </location>
</feature>
<feature type="transmembrane region" description="Helical" evidence="34">
    <location>
        <begin position="1318"/>
        <end position="1339"/>
    </location>
</feature>
<feature type="transmembrane region" description="Helical" evidence="34">
    <location>
        <begin position="721"/>
        <end position="738"/>
    </location>
</feature>
<feature type="domain" description="Guanylate cyclase" evidence="36">
    <location>
        <begin position="1447"/>
        <end position="1592"/>
    </location>
</feature>
<organism evidence="37 38">
    <name type="scientific">Galemys pyrenaicus</name>
    <name type="common">Iberian desman</name>
    <name type="synonym">Pyrenean desman</name>
    <dbReference type="NCBI Taxonomy" id="202257"/>
    <lineage>
        <taxon>Eukaryota</taxon>
        <taxon>Metazoa</taxon>
        <taxon>Chordata</taxon>
        <taxon>Craniata</taxon>
        <taxon>Vertebrata</taxon>
        <taxon>Euteleostomi</taxon>
        <taxon>Mammalia</taxon>
        <taxon>Eutheria</taxon>
        <taxon>Laurasiatheria</taxon>
        <taxon>Eulipotyphla</taxon>
        <taxon>Talpidae</taxon>
        <taxon>Galemys</taxon>
    </lineage>
</organism>
<dbReference type="GO" id="GO:0005829">
    <property type="term" value="C:cytosol"/>
    <property type="evidence" value="ECO:0007669"/>
    <property type="project" value="UniProtKB-SubCell"/>
</dbReference>
<dbReference type="FunFam" id="1.10.510.10:FF:000661">
    <property type="entry name" value="Receptor-interacting serine/threonine-protein kinase 3"/>
    <property type="match status" value="1"/>
</dbReference>
<evidence type="ECO:0000256" key="5">
    <source>
        <dbReference type="ARBA" id="ARBA00004141"/>
    </source>
</evidence>
<dbReference type="GO" id="GO:0005634">
    <property type="term" value="C:nucleus"/>
    <property type="evidence" value="ECO:0007669"/>
    <property type="project" value="UniProtKB-SubCell"/>
</dbReference>
<evidence type="ECO:0000256" key="28">
    <source>
        <dbReference type="ARBA" id="ARBA00023242"/>
    </source>
</evidence>
<evidence type="ECO:0000256" key="2">
    <source>
        <dbReference type="ARBA" id="ARBA00001936"/>
    </source>
</evidence>
<dbReference type="GO" id="GO:0070266">
    <property type="term" value="P:necroptotic process"/>
    <property type="evidence" value="ECO:0007669"/>
    <property type="project" value="UniProtKB-ARBA"/>
</dbReference>
<dbReference type="InterPro" id="IPR009398">
    <property type="entry name" value="Adcy_conserved_dom"/>
</dbReference>
<keyword evidence="15" id="KW-0053">Apoptosis</keyword>
<keyword evidence="17" id="KW-0677">Repeat</keyword>
<dbReference type="GO" id="GO:0006171">
    <property type="term" value="P:cAMP biosynthetic process"/>
    <property type="evidence" value="ECO:0007669"/>
    <property type="project" value="UniProtKB-KW"/>
</dbReference>
<dbReference type="Pfam" id="PF00211">
    <property type="entry name" value="Guanylate_cyc"/>
    <property type="match status" value="2"/>
</dbReference>
<evidence type="ECO:0000256" key="12">
    <source>
        <dbReference type="ARBA" id="ARBA00022590"/>
    </source>
</evidence>
<feature type="compositionally biased region" description="Basic and acidic residues" evidence="33">
    <location>
        <begin position="479"/>
        <end position="493"/>
    </location>
</feature>
<accession>A0A8J6A0L1</accession>
<dbReference type="InterPro" id="IPR018297">
    <property type="entry name" value="A/G_cyclase_CS"/>
</dbReference>
<dbReference type="EC" id="4.6.1.2" evidence="32"/>
<dbReference type="SMART" id="SM00044">
    <property type="entry name" value="CYCc"/>
    <property type="match status" value="2"/>
</dbReference>
<evidence type="ECO:0000256" key="13">
    <source>
        <dbReference type="ARBA" id="ARBA00022679"/>
    </source>
</evidence>
<dbReference type="EMBL" id="JAGFMF010011946">
    <property type="protein sequence ID" value="KAG8509400.1"/>
    <property type="molecule type" value="Genomic_DNA"/>
</dbReference>
<dbReference type="GO" id="GO:0060545">
    <property type="term" value="P:positive regulation of necroptotic process"/>
    <property type="evidence" value="ECO:0007669"/>
    <property type="project" value="UniProtKB-ARBA"/>
</dbReference>
<keyword evidence="27 31" id="KW-0456">Lyase</keyword>
<keyword evidence="23 34" id="KW-1133">Transmembrane helix</keyword>
<dbReference type="Gene3D" id="1.10.510.10">
    <property type="entry name" value="Transferase(Phosphotransferase) domain 1"/>
    <property type="match status" value="1"/>
</dbReference>
<keyword evidence="10" id="KW-0723">Serine/threonine-protein kinase</keyword>
<dbReference type="Pfam" id="PF07714">
    <property type="entry name" value="PK_Tyr_Ser-Thr"/>
    <property type="match status" value="1"/>
</dbReference>
<feature type="transmembrane region" description="Helical" evidence="34">
    <location>
        <begin position="1235"/>
        <end position="1259"/>
    </location>
</feature>
<keyword evidence="9" id="KW-0963">Cytoplasm</keyword>
<dbReference type="InterPro" id="IPR000719">
    <property type="entry name" value="Prot_kinase_dom"/>
</dbReference>
<dbReference type="CDD" id="cd07302">
    <property type="entry name" value="CHD"/>
    <property type="match status" value="2"/>
</dbReference>
<evidence type="ECO:0000256" key="26">
    <source>
        <dbReference type="ARBA" id="ARBA00023180"/>
    </source>
</evidence>
<keyword evidence="25 34" id="KW-0472">Membrane</keyword>
<dbReference type="PANTHER" id="PTHR45627:SF10">
    <property type="entry name" value="ADENYLATE CYCLASE TYPE 4"/>
    <property type="match status" value="1"/>
</dbReference>
<dbReference type="GO" id="GO:0046872">
    <property type="term" value="F:metal ion binding"/>
    <property type="evidence" value="ECO:0007669"/>
    <property type="project" value="UniProtKB-KW"/>
</dbReference>
<keyword evidence="20" id="KW-0067">ATP-binding</keyword>
<sequence length="1651" mass="182271">ARLKTQVELGTQGEKGEPRIACTARWLCERGPLNAPLTESGRGKQQVPEEILVGKEKHLFRFCTPLSPRPGGVTAEAPEREGSCWVTGIERVTREPELDQPDQLDELVEEAAPSLRFSGAPASLVPEEDLEDPKFIRRGGFGAVYRAQHRRWGHDVAVKIVNSQAITREVKAMVNLRNEFVLPLLGVTEKLEWPCLSGPALVTPFMKNGSLAGLLEPHCPRPWPLLCRLLHELVLGMCYLHSQNPVLLHKDLKPSNVLMDAELHAKVSPPHPAPRLDQVADFGLSTFLGSSQSEAGSGESGGTPAYLAPELWAVGHRATKASDVFSFGILTWVMLAGREPEIVSQASLVQDSMYERGMRPPLTELPRPSPEMPGFEGLTEIMQCCWKHEPDARPSFQDCRPGTKKALSLVGEEAVDAAVSMVKKYLSKHRYGNISLSVPKSGTGETEIDDSGRTAESIDAVMSERVRGLSLEAAPSSDPGKRTGFSEKMRGQGEKVPYTQKAGTSNSTARAPPNPKTPTFRNQKPSFTSSQTPKPGPTGNQRDGTRDTNWPPKPQRPNPVPDLFYETYYSLSQQYPLLLLLLLIVLGLLLALLAVAWASGRELASDPGFLTTVLCALGGFSLLLGLASREQRLQRWTRLLSVLVWAALLALGHGFLFTGGVVSAWDQVSFFLFVIFTVYAMLPLGMRDAAAAGLTSSLSHLLVLGMYLGPQPDSRPALLPQLAANAVLFLCGNVVGAYHKALMERALRATFREALSSLHSRRRLDTEKKHQEHLLLSILPAYLAREMKAEIMARLQAGQGSRPESTNNFHSLYVKRHQGVSVLYADIVGFTRLASECSPKELVLMLNELFGKFDQIAKEHECMRIKILGDCYYCVSGLPLSLPDHAINCVRMGLDMCRAIRSAGHPRWVVERGSGVVAVLLEGGRIGPQLPHTPLRKLRAATGVDISMRVGVHSGSVLCGVIGLQKWQYDVWSHDVTLANHMEAGGVPGRVHITGATLALLAGAYAVEDTAMEHRDPYLRELGEPTYLVIDPRAKEEDEKGSAGGLLSSLEGPKMRPSLLMTRYLESWGAAKPFAHLSHVESPVSTSTPLPEKALASFSPQWSLDRSRTPRGLDEELDTGDAKFFQVIEQLNSQKQWKQSKDFNPLTLYFRKKEMEKEYRLSALPAFKYYAASTFLVFLSNFIIQMLVTNSITFLLFLLLLFVCFSEHLTRCVLKGPKMLHWLPTLSGLVATRPGLRVALGTTTILLVFAMAITSLIFLPAASNCPFPAPNVSSVAFNLSWELPGSLPLISIPYSMHCCVLGFLSCSLFLHMSFELKLLLLLLWLVASCSLFLHSHAWLSDCLIARLYLGHLDSRPGVLKEPKLTGAISFFVFFFTLLILARQNEYYCRLDFLWKKKLRQEREETETMENLTRLLLENVLPAHVAPQFIGQNRRNEDLYHQSYECVCVLFASVPDFKEFYSESNINHEGLECLRLLNEIIADFDELLSKPKFSGVEKIKTIGSTYMAATGLNATSGQDPQQDAERSCSHLGTMVEFAVALGAKLDVINKHSFNNFHLRVGLNHGPVVAGVIGAQKPQYDIWGNTVNVASRMESTGVLGKIQVTEETAWALQSLGYTCYSRGIIKVKGKGQLCTYFLNTDLTRTGPPLATLG</sequence>
<dbReference type="Proteomes" id="UP000700334">
    <property type="component" value="Unassembled WGS sequence"/>
</dbReference>
<feature type="transmembrane region" description="Helical" evidence="34">
    <location>
        <begin position="639"/>
        <end position="658"/>
    </location>
</feature>
<keyword evidence="32" id="KW-0141">cGMP biosynthesis</keyword>
<dbReference type="Pfam" id="PF16214">
    <property type="entry name" value="AC_N"/>
    <property type="match status" value="1"/>
</dbReference>
<comment type="similarity">
    <text evidence="31">Belongs to the adenylyl cyclase class-4/guanylyl cyclase family.</text>
</comment>
<evidence type="ECO:0000256" key="18">
    <source>
        <dbReference type="ARBA" id="ARBA00022741"/>
    </source>
</evidence>
<dbReference type="InterPro" id="IPR029787">
    <property type="entry name" value="Nucleotide_cyclase"/>
</dbReference>
<gene>
    <name evidence="37" type="ORF">J0S82_014877</name>
</gene>
<dbReference type="GO" id="GO:0010468">
    <property type="term" value="P:regulation of gene expression"/>
    <property type="evidence" value="ECO:0007669"/>
    <property type="project" value="UniProtKB-ARBA"/>
</dbReference>
<dbReference type="PROSITE" id="PS50125">
    <property type="entry name" value="GUANYLATE_CYCLASE_2"/>
    <property type="match status" value="2"/>
</dbReference>
<dbReference type="Pfam" id="PF06327">
    <property type="entry name" value="Adcy_cons_dom"/>
    <property type="match status" value="1"/>
</dbReference>
<evidence type="ECO:0000313" key="38">
    <source>
        <dbReference type="Proteomes" id="UP000700334"/>
    </source>
</evidence>
<keyword evidence="11" id="KW-0597">Phosphoprotein</keyword>
<feature type="transmembrane region" description="Helical" evidence="34">
    <location>
        <begin position="664"/>
        <end position="682"/>
    </location>
</feature>
<evidence type="ECO:0000256" key="25">
    <source>
        <dbReference type="ARBA" id="ARBA00023136"/>
    </source>
</evidence>
<reference evidence="37" key="1">
    <citation type="journal article" date="2021" name="Evol. Appl.">
        <title>The genome of the Pyrenean desman and the effects of bottlenecks and inbreeding on the genomic landscape of an endangered species.</title>
        <authorList>
            <person name="Escoda L."/>
            <person name="Castresana J."/>
        </authorList>
    </citation>
    <scope>NUCLEOTIDE SEQUENCE</scope>
    <source>
        <strain evidence="37">IBE-C5619</strain>
    </source>
</reference>
<feature type="transmembrane region" description="Helical" evidence="34">
    <location>
        <begin position="577"/>
        <end position="597"/>
    </location>
</feature>
<dbReference type="InterPro" id="IPR001054">
    <property type="entry name" value="A/G_cyclase"/>
</dbReference>
<dbReference type="GO" id="GO:0004674">
    <property type="term" value="F:protein serine/threonine kinase activity"/>
    <property type="evidence" value="ECO:0007669"/>
    <property type="project" value="UniProtKB-KW"/>
</dbReference>
<comment type="catalytic activity">
    <reaction evidence="1">
        <text>ATP = 3',5'-cyclic AMP + diphosphate</text>
        <dbReference type="Rhea" id="RHEA:15389"/>
        <dbReference type="ChEBI" id="CHEBI:30616"/>
        <dbReference type="ChEBI" id="CHEBI:33019"/>
        <dbReference type="ChEBI" id="CHEBI:58165"/>
        <dbReference type="EC" id="4.6.1.1"/>
    </reaction>
</comment>
<evidence type="ECO:0000256" key="7">
    <source>
        <dbReference type="ARBA" id="ARBA00004514"/>
    </source>
</evidence>
<feature type="non-terminal residue" evidence="37">
    <location>
        <position position="1"/>
    </location>
</feature>
<evidence type="ECO:0000256" key="33">
    <source>
        <dbReference type="SAM" id="MobiDB-lite"/>
    </source>
</evidence>
<evidence type="ECO:0000256" key="20">
    <source>
        <dbReference type="ARBA" id="ARBA00022840"/>
    </source>
</evidence>
<comment type="catalytic activity">
    <reaction evidence="32">
        <text>GTP = 3',5'-cyclic GMP + diphosphate</text>
        <dbReference type="Rhea" id="RHEA:13665"/>
        <dbReference type="ChEBI" id="CHEBI:33019"/>
        <dbReference type="ChEBI" id="CHEBI:37565"/>
        <dbReference type="ChEBI" id="CHEBI:57746"/>
        <dbReference type="EC" id="4.6.1.2"/>
    </reaction>
</comment>
<dbReference type="GO" id="GO:0004016">
    <property type="term" value="F:adenylate cyclase activity"/>
    <property type="evidence" value="ECO:0007669"/>
    <property type="project" value="UniProtKB-EC"/>
</dbReference>
<feature type="transmembrane region" description="Helical" evidence="34">
    <location>
        <begin position="1289"/>
        <end position="1311"/>
    </location>
</feature>
<dbReference type="FunFam" id="3.30.70.1230:FF:000003">
    <property type="entry name" value="Adenylate cyclase"/>
    <property type="match status" value="1"/>
</dbReference>
<dbReference type="GO" id="GO:0005886">
    <property type="term" value="C:plasma membrane"/>
    <property type="evidence" value="ECO:0007669"/>
    <property type="project" value="InterPro"/>
</dbReference>
<dbReference type="GO" id="GO:0005524">
    <property type="term" value="F:ATP binding"/>
    <property type="evidence" value="ECO:0007669"/>
    <property type="project" value="UniProtKB-KW"/>
</dbReference>
<comment type="cofactor">
    <cofactor evidence="2">
        <name>Mn(2+)</name>
        <dbReference type="ChEBI" id="CHEBI:29035"/>
    </cofactor>
</comment>
<keyword evidence="13" id="KW-0808">Transferase</keyword>
<comment type="similarity">
    <text evidence="8">Belongs to the protein kinase superfamily. TKL Ser/Thr protein kinase family.</text>
</comment>
<keyword evidence="16" id="KW-0479">Metal-binding</keyword>
<feature type="transmembrane region" description="Helical" evidence="34">
    <location>
        <begin position="1194"/>
        <end position="1214"/>
    </location>
</feature>
<evidence type="ECO:0000256" key="10">
    <source>
        <dbReference type="ARBA" id="ARBA00022527"/>
    </source>
</evidence>
<evidence type="ECO:0000259" key="36">
    <source>
        <dbReference type="PROSITE" id="PS50125"/>
    </source>
</evidence>
<keyword evidence="24" id="KW-0115">cAMP biosynthesis</keyword>
<evidence type="ECO:0000256" key="24">
    <source>
        <dbReference type="ARBA" id="ARBA00022998"/>
    </source>
</evidence>
<keyword evidence="12" id="KW-1210">Necrosis</keyword>
<feature type="compositionally biased region" description="Polar residues" evidence="33">
    <location>
        <begin position="517"/>
        <end position="542"/>
    </location>
</feature>
<feature type="region of interest" description="Disordered" evidence="33">
    <location>
        <begin position="434"/>
        <end position="455"/>
    </location>
</feature>
<evidence type="ECO:0000256" key="27">
    <source>
        <dbReference type="ARBA" id="ARBA00023239"/>
    </source>
</evidence>
<comment type="caution">
    <text evidence="37">The sequence shown here is derived from an EMBL/GenBank/DDBJ whole genome shotgun (WGS) entry which is preliminary data.</text>
</comment>
<keyword evidence="19" id="KW-0418">Kinase</keyword>
<dbReference type="GO" id="GO:0007189">
    <property type="term" value="P:adenylate cyclase-activating G protein-coupled receptor signaling pathway"/>
    <property type="evidence" value="ECO:0007669"/>
    <property type="project" value="TreeGrafter"/>
</dbReference>
<comment type="subcellular location">
    <subcellularLocation>
        <location evidence="7">Cytoplasm</location>
        <location evidence="7">Cytosol</location>
    </subcellularLocation>
    <subcellularLocation>
        <location evidence="5">Membrane</location>
        <topology evidence="5">Multi-pass membrane protein</topology>
    </subcellularLocation>
    <subcellularLocation>
        <location evidence="6">Membrane</location>
        <topology evidence="6">Single-pass membrane protein</topology>
    </subcellularLocation>
    <subcellularLocation>
        <location evidence="4">Nucleus</location>
    </subcellularLocation>
</comment>
<evidence type="ECO:0000256" key="9">
    <source>
        <dbReference type="ARBA" id="ARBA00022490"/>
    </source>
</evidence>
<evidence type="ECO:0000256" key="16">
    <source>
        <dbReference type="ARBA" id="ARBA00022723"/>
    </source>
</evidence>
<protein>
    <recommendedName>
        <fullName evidence="32">Guanylate cyclase</fullName>
        <ecNumber evidence="32">4.6.1.2</ecNumber>
    </recommendedName>
</protein>
<evidence type="ECO:0000256" key="3">
    <source>
        <dbReference type="ARBA" id="ARBA00001946"/>
    </source>
</evidence>
<dbReference type="OrthoDB" id="10035433at2759"/>
<evidence type="ECO:0000256" key="11">
    <source>
        <dbReference type="ARBA" id="ARBA00022553"/>
    </source>
</evidence>
<dbReference type="PROSITE" id="PS00108">
    <property type="entry name" value="PROTEIN_KINASE_ST"/>
    <property type="match status" value="1"/>
</dbReference>
<keyword evidence="22" id="KW-0832">Ubl conjugation</keyword>
<comment type="cofactor">
    <cofactor evidence="3">
        <name>Mg(2+)</name>
        <dbReference type="ChEBI" id="CHEBI:18420"/>
    </cofactor>
</comment>
<feature type="region of interest" description="Disordered" evidence="33">
    <location>
        <begin position="469"/>
        <end position="558"/>
    </location>
</feature>
<dbReference type="GO" id="GO:0007193">
    <property type="term" value="P:adenylate cyclase-inhibiting G protein-coupled receptor signaling pathway"/>
    <property type="evidence" value="ECO:0007669"/>
    <property type="project" value="TreeGrafter"/>
</dbReference>
<dbReference type="Gene3D" id="3.30.70.1230">
    <property type="entry name" value="Nucleotide cyclase"/>
    <property type="match status" value="2"/>
</dbReference>
<evidence type="ECO:0000256" key="31">
    <source>
        <dbReference type="RuleBase" id="RU000405"/>
    </source>
</evidence>
<evidence type="ECO:0000259" key="35">
    <source>
        <dbReference type="PROSITE" id="PS50011"/>
    </source>
</evidence>
<dbReference type="PANTHER" id="PTHR45627">
    <property type="entry name" value="ADENYLATE CYCLASE TYPE 1"/>
    <property type="match status" value="1"/>
</dbReference>
<dbReference type="PROSITE" id="PS50011">
    <property type="entry name" value="PROTEIN_KINASE_DOM"/>
    <property type="match status" value="1"/>
</dbReference>
<dbReference type="InterPro" id="IPR032628">
    <property type="entry name" value="AC_N"/>
</dbReference>
<dbReference type="GO" id="GO:0004383">
    <property type="term" value="F:guanylate cyclase activity"/>
    <property type="evidence" value="ECO:0007669"/>
    <property type="project" value="UniProtKB-EC"/>
</dbReference>
<evidence type="ECO:0000256" key="30">
    <source>
        <dbReference type="ARBA" id="ARBA00048679"/>
    </source>
</evidence>
<proteinExistence type="inferred from homology"/>
<keyword evidence="14 34" id="KW-0812">Transmembrane</keyword>
<keyword evidence="38" id="KW-1185">Reference proteome</keyword>
<dbReference type="InterPro" id="IPR001245">
    <property type="entry name" value="Ser-Thr/Tyr_kinase_cat_dom"/>
</dbReference>
<dbReference type="SUPFAM" id="SSF55073">
    <property type="entry name" value="Nucleotide cyclase"/>
    <property type="match status" value="2"/>
</dbReference>
<evidence type="ECO:0000256" key="14">
    <source>
        <dbReference type="ARBA" id="ARBA00022692"/>
    </source>
</evidence>
<keyword evidence="21" id="KW-0460">Magnesium</keyword>
<evidence type="ECO:0000256" key="6">
    <source>
        <dbReference type="ARBA" id="ARBA00004167"/>
    </source>
</evidence>
<dbReference type="GO" id="GO:0035556">
    <property type="term" value="P:intracellular signal transduction"/>
    <property type="evidence" value="ECO:0007669"/>
    <property type="project" value="InterPro"/>
</dbReference>
<dbReference type="InterPro" id="IPR011009">
    <property type="entry name" value="Kinase-like_dom_sf"/>
</dbReference>
<evidence type="ECO:0000256" key="22">
    <source>
        <dbReference type="ARBA" id="ARBA00022843"/>
    </source>
</evidence>
<evidence type="ECO:0000256" key="17">
    <source>
        <dbReference type="ARBA" id="ARBA00022737"/>
    </source>
</evidence>
<evidence type="ECO:0000313" key="37">
    <source>
        <dbReference type="EMBL" id="KAG8509400.1"/>
    </source>
</evidence>
<keyword evidence="26" id="KW-0325">Glycoprotein</keyword>
<dbReference type="PROSITE" id="PS00452">
    <property type="entry name" value="GUANYLATE_CYCLASE_1"/>
    <property type="match status" value="2"/>
</dbReference>
<dbReference type="GO" id="GO:0006915">
    <property type="term" value="P:apoptotic process"/>
    <property type="evidence" value="ECO:0007669"/>
    <property type="project" value="UniProtKB-KW"/>
</dbReference>
<evidence type="ECO:0000256" key="23">
    <source>
        <dbReference type="ARBA" id="ARBA00022989"/>
    </source>
</evidence>
<feature type="domain" description="Protein kinase" evidence="35">
    <location>
        <begin position="130"/>
        <end position="407"/>
    </location>
</feature>
<dbReference type="SMART" id="SM00220">
    <property type="entry name" value="S_TKc"/>
    <property type="match status" value="1"/>
</dbReference>
<keyword evidence="18" id="KW-0547">Nucleotide-binding</keyword>
<evidence type="ECO:0000256" key="4">
    <source>
        <dbReference type="ARBA" id="ARBA00004123"/>
    </source>
</evidence>
<evidence type="ECO:0000256" key="15">
    <source>
        <dbReference type="ARBA" id="ARBA00022703"/>
    </source>
</evidence>
<comment type="catalytic activity">
    <reaction evidence="30">
        <text>L-seryl-[protein] + ATP = O-phospho-L-seryl-[protein] + ADP + H(+)</text>
        <dbReference type="Rhea" id="RHEA:17989"/>
        <dbReference type="Rhea" id="RHEA-COMP:9863"/>
        <dbReference type="Rhea" id="RHEA-COMP:11604"/>
        <dbReference type="ChEBI" id="CHEBI:15378"/>
        <dbReference type="ChEBI" id="CHEBI:29999"/>
        <dbReference type="ChEBI" id="CHEBI:30616"/>
        <dbReference type="ChEBI" id="CHEBI:83421"/>
        <dbReference type="ChEBI" id="CHEBI:456216"/>
        <dbReference type="EC" id="2.7.11.1"/>
    </reaction>
</comment>
<feature type="transmembrane region" description="Helical" evidence="34">
    <location>
        <begin position="1364"/>
        <end position="1381"/>
    </location>
</feature>